<evidence type="ECO:0000256" key="1">
    <source>
        <dbReference type="ARBA" id="ARBA00004651"/>
    </source>
</evidence>
<evidence type="ECO:0000256" key="8">
    <source>
        <dbReference type="ARBA" id="ARBA00023170"/>
    </source>
</evidence>
<dbReference type="GO" id="GO:0004930">
    <property type="term" value="F:G protein-coupled receptor activity"/>
    <property type="evidence" value="ECO:0007669"/>
    <property type="project" value="UniProtKB-KW"/>
</dbReference>
<evidence type="ECO:0000259" key="13">
    <source>
        <dbReference type="PROSITE" id="PS50262"/>
    </source>
</evidence>
<comment type="similarity">
    <text evidence="2 10">Belongs to the G-protein coupled receptor 1 family.</text>
</comment>
<keyword evidence="7 12" id="KW-0472">Membrane</keyword>
<evidence type="ECO:0000256" key="4">
    <source>
        <dbReference type="ARBA" id="ARBA00022692"/>
    </source>
</evidence>
<proteinExistence type="inferred from homology"/>
<keyword evidence="5 12" id="KW-1133">Transmembrane helix</keyword>
<evidence type="ECO:0000313" key="14">
    <source>
        <dbReference type="Proteomes" id="UP000079169"/>
    </source>
</evidence>
<evidence type="ECO:0000256" key="12">
    <source>
        <dbReference type="SAM" id="Phobius"/>
    </source>
</evidence>
<keyword evidence="6 10" id="KW-0297">G-protein coupled receptor</keyword>
<gene>
    <name evidence="15" type="primary">LOC113467843</name>
</gene>
<accession>A0A3Q0IUY5</accession>
<feature type="domain" description="G-protein coupled receptors family 1 profile" evidence="13">
    <location>
        <begin position="82"/>
        <end position="266"/>
    </location>
</feature>
<dbReference type="PaxDb" id="121845-A0A3Q0IUY5"/>
<feature type="transmembrane region" description="Helical" evidence="12">
    <location>
        <begin position="190"/>
        <end position="210"/>
    </location>
</feature>
<evidence type="ECO:0000256" key="3">
    <source>
        <dbReference type="ARBA" id="ARBA00022475"/>
    </source>
</evidence>
<evidence type="ECO:0000313" key="15">
    <source>
        <dbReference type="RefSeq" id="XP_026680086.1"/>
    </source>
</evidence>
<evidence type="ECO:0000256" key="5">
    <source>
        <dbReference type="ARBA" id="ARBA00022989"/>
    </source>
</evidence>
<dbReference type="GO" id="GO:0005886">
    <property type="term" value="C:plasma membrane"/>
    <property type="evidence" value="ECO:0007669"/>
    <property type="project" value="UniProtKB-SubCell"/>
</dbReference>
<organism evidence="14 15">
    <name type="scientific">Diaphorina citri</name>
    <name type="common">Asian citrus psyllid</name>
    <dbReference type="NCBI Taxonomy" id="121845"/>
    <lineage>
        <taxon>Eukaryota</taxon>
        <taxon>Metazoa</taxon>
        <taxon>Ecdysozoa</taxon>
        <taxon>Arthropoda</taxon>
        <taxon>Hexapoda</taxon>
        <taxon>Insecta</taxon>
        <taxon>Pterygota</taxon>
        <taxon>Neoptera</taxon>
        <taxon>Paraneoptera</taxon>
        <taxon>Hemiptera</taxon>
        <taxon>Sternorrhyncha</taxon>
        <taxon>Psylloidea</taxon>
        <taxon>Psyllidae</taxon>
        <taxon>Diaphorininae</taxon>
        <taxon>Diaphorina</taxon>
    </lineage>
</organism>
<dbReference type="RefSeq" id="XP_026680086.1">
    <property type="nucleotide sequence ID" value="XM_026824285.1"/>
</dbReference>
<feature type="transmembrane region" description="Helical" evidence="12">
    <location>
        <begin position="75"/>
        <end position="92"/>
    </location>
</feature>
<dbReference type="InterPro" id="IPR050569">
    <property type="entry name" value="TAAR"/>
</dbReference>
<keyword evidence="3" id="KW-1003">Cell membrane</keyword>
<dbReference type="Proteomes" id="UP000079169">
    <property type="component" value="Unplaced"/>
</dbReference>
<evidence type="ECO:0000256" key="10">
    <source>
        <dbReference type="RuleBase" id="RU000688"/>
    </source>
</evidence>
<keyword evidence="14" id="KW-1185">Reference proteome</keyword>
<dbReference type="Gene3D" id="1.20.1070.10">
    <property type="entry name" value="Rhodopsin 7-helix transmembrane proteins"/>
    <property type="match status" value="1"/>
</dbReference>
<dbReference type="CDD" id="cd00637">
    <property type="entry name" value="7tm_classA_rhodopsin-like"/>
    <property type="match status" value="1"/>
</dbReference>
<reference evidence="15" key="1">
    <citation type="submission" date="2025-08" db="UniProtKB">
        <authorList>
            <consortium name="RefSeq"/>
        </authorList>
    </citation>
    <scope>IDENTIFICATION</scope>
</reference>
<evidence type="ECO:0000256" key="6">
    <source>
        <dbReference type="ARBA" id="ARBA00023040"/>
    </source>
</evidence>
<dbReference type="InterPro" id="IPR000276">
    <property type="entry name" value="GPCR_Rhodpsn"/>
</dbReference>
<dbReference type="InterPro" id="IPR017452">
    <property type="entry name" value="GPCR_Rhodpsn_7TM"/>
</dbReference>
<evidence type="ECO:0000256" key="11">
    <source>
        <dbReference type="SAM" id="MobiDB-lite"/>
    </source>
</evidence>
<evidence type="ECO:0000256" key="7">
    <source>
        <dbReference type="ARBA" id="ARBA00023136"/>
    </source>
</evidence>
<evidence type="ECO:0000256" key="9">
    <source>
        <dbReference type="ARBA" id="ARBA00023224"/>
    </source>
</evidence>
<comment type="subcellular location">
    <subcellularLocation>
        <location evidence="1">Cell membrane</location>
        <topology evidence="1">Multi-pass membrane protein</topology>
    </subcellularLocation>
</comment>
<feature type="transmembrane region" description="Helical" evidence="12">
    <location>
        <begin position="236"/>
        <end position="262"/>
    </location>
</feature>
<dbReference type="PRINTS" id="PR00237">
    <property type="entry name" value="GPCRRHODOPSN"/>
</dbReference>
<feature type="region of interest" description="Disordered" evidence="11">
    <location>
        <begin position="338"/>
        <end position="362"/>
    </location>
</feature>
<dbReference type="PANTHER" id="PTHR24249">
    <property type="entry name" value="HISTAMINE RECEPTOR-RELATED G-PROTEIN COUPLED RECEPTOR"/>
    <property type="match status" value="1"/>
</dbReference>
<feature type="compositionally biased region" description="Low complexity" evidence="11">
    <location>
        <begin position="346"/>
        <end position="362"/>
    </location>
</feature>
<feature type="transmembrane region" description="Helical" evidence="12">
    <location>
        <begin position="104"/>
        <end position="128"/>
    </location>
</feature>
<keyword evidence="8 10" id="KW-0675">Receptor</keyword>
<dbReference type="SUPFAM" id="SSF81321">
    <property type="entry name" value="Family A G protein-coupled receptor-like"/>
    <property type="match status" value="1"/>
</dbReference>
<name>A0A3Q0IUY5_DIACI</name>
<dbReference type="PROSITE" id="PS50262">
    <property type="entry name" value="G_PROTEIN_RECEP_F1_2"/>
    <property type="match status" value="1"/>
</dbReference>
<dbReference type="PANTHER" id="PTHR24249:SF406">
    <property type="entry name" value="G-PROTEIN COUPLED RECEPTORS FAMILY 1 PROFILE DOMAIN-CONTAINING PROTEIN"/>
    <property type="match status" value="1"/>
</dbReference>
<protein>
    <submittedName>
        <fullName evidence="15">G protein-coupled receptor 161-like</fullName>
    </submittedName>
</protein>
<keyword evidence="9 10" id="KW-0807">Transducer</keyword>
<sequence length="413" mass="46518">MGIGKNNPYVTPTLEEWDLNPSHSNDTLGDELDTYRIIDSYIPRYKCLVFMILIITETTDKRSLVKKEKLETTDITLLGLLLNVYILIVVLLSKELATGNKLLLIHLSLVNVLLSLLFLLVVVPHSLHYFSFLHPPGVRNRATSLCDLHGFLFSLLHSVAIWNVCGLNCDRYYAIAAPLHYSVLINQKKVGLCLAVTWFLCVLACIPPFFRVSPYSYDPDFASCVPDFKSGKLGTLWYSSFFIVSTFLLPVTVILICNIKVLMIARYHRHRIASAIFEVTLSAQVTITHQKNPFYNSLTLNKFLTRKSARTKPTFRYLRPSLTPLGILTKPAPLIRRSSEIGMETNNNSSSKSSNSAKKLKSLLSNRQISTSTSKLSLSTQETLSTQVLGAPNANRRMSNSVQNINKSFFHIR</sequence>
<dbReference type="GeneID" id="113467843"/>
<keyword evidence="4 10" id="KW-0812">Transmembrane</keyword>
<dbReference type="STRING" id="121845.A0A3Q0IUY5"/>
<dbReference type="KEGG" id="dci:113467843"/>
<dbReference type="PROSITE" id="PS00237">
    <property type="entry name" value="G_PROTEIN_RECEP_F1_1"/>
    <property type="match status" value="1"/>
</dbReference>
<evidence type="ECO:0000256" key="2">
    <source>
        <dbReference type="ARBA" id="ARBA00010663"/>
    </source>
</evidence>
<dbReference type="Pfam" id="PF00001">
    <property type="entry name" value="7tm_1"/>
    <property type="match status" value="1"/>
</dbReference>
<dbReference type="AlphaFoldDB" id="A0A3Q0IUY5"/>